<dbReference type="OrthoDB" id="9773293at2"/>
<dbReference type="PANTHER" id="PTHR43798:SF33">
    <property type="entry name" value="HYDROLASE, PUTATIVE (AFU_ORTHOLOGUE AFUA_2G14860)-RELATED"/>
    <property type="match status" value="1"/>
</dbReference>
<proteinExistence type="predicted"/>
<dbReference type="AlphaFoldDB" id="A0A4Z1BSK8"/>
<keyword evidence="3" id="KW-1185">Reference proteome</keyword>
<dbReference type="GO" id="GO:0016020">
    <property type="term" value="C:membrane"/>
    <property type="evidence" value="ECO:0007669"/>
    <property type="project" value="TreeGrafter"/>
</dbReference>
<dbReference type="RefSeq" id="WP_135802871.1">
    <property type="nucleotide sequence ID" value="NZ_SRPF01000002.1"/>
</dbReference>
<dbReference type="GO" id="GO:0016787">
    <property type="term" value="F:hydrolase activity"/>
    <property type="evidence" value="ECO:0007669"/>
    <property type="project" value="UniProtKB-KW"/>
</dbReference>
<dbReference type="EMBL" id="SRPF01000002">
    <property type="protein sequence ID" value="TGN40209.1"/>
    <property type="molecule type" value="Genomic_DNA"/>
</dbReference>
<evidence type="ECO:0000313" key="3">
    <source>
        <dbReference type="Proteomes" id="UP000298325"/>
    </source>
</evidence>
<accession>A0A4Z1BSK8</accession>
<dbReference type="PANTHER" id="PTHR43798">
    <property type="entry name" value="MONOACYLGLYCEROL LIPASE"/>
    <property type="match status" value="1"/>
</dbReference>
<keyword evidence="2" id="KW-0378">Hydrolase</keyword>
<dbReference type="Gene3D" id="3.40.50.1820">
    <property type="entry name" value="alpha/beta hydrolase"/>
    <property type="match status" value="1"/>
</dbReference>
<dbReference type="InterPro" id="IPR050266">
    <property type="entry name" value="AB_hydrolase_sf"/>
</dbReference>
<evidence type="ECO:0000313" key="2">
    <source>
        <dbReference type="EMBL" id="TGN40209.1"/>
    </source>
</evidence>
<gene>
    <name evidence="2" type="ORF">E5Q11_07955</name>
</gene>
<dbReference type="Pfam" id="PF12697">
    <property type="entry name" value="Abhydrolase_6"/>
    <property type="match status" value="1"/>
</dbReference>
<name>A0A4Z1BSK8_9GAMM</name>
<dbReference type="InterPro" id="IPR000073">
    <property type="entry name" value="AB_hydrolase_1"/>
</dbReference>
<protein>
    <submittedName>
        <fullName evidence="2">Alpha/beta hydrolase</fullName>
    </submittedName>
</protein>
<dbReference type="Proteomes" id="UP000298325">
    <property type="component" value="Unassembled WGS sequence"/>
</dbReference>
<dbReference type="InterPro" id="IPR029058">
    <property type="entry name" value="AB_hydrolase_fold"/>
</dbReference>
<feature type="domain" description="AB hydrolase-1" evidence="1">
    <location>
        <begin position="34"/>
        <end position="264"/>
    </location>
</feature>
<dbReference type="SUPFAM" id="SSF53474">
    <property type="entry name" value="alpha/beta-Hydrolases"/>
    <property type="match status" value="1"/>
</dbReference>
<dbReference type="PRINTS" id="PR00111">
    <property type="entry name" value="ABHYDROLASE"/>
</dbReference>
<sequence>MSEVTIMDNQMPRSIIRLSHGRLSYLENGSGEPVLFLHGLNGNGSSWVGQLTALAPSLKMWAWDAPGYGESDVAGDSVADLAQVAIEFLASCHSGPVNIVGHSMGGLVAMKIAILKPGLVKRLILSCTHPGHGLSPSDGANERYQRRLRELEELPKMEYGRRRAKGMLPANTSEALFQKVASIAAESRPEGVVNAAWAIQTANLVPELDQIQAPTLVITCDKDAVAPLAKAQPLLDNIGNVRHLELRGLGHAPYIEDPRRFNAAVSDFLLGV</sequence>
<reference evidence="2 3" key="1">
    <citation type="submission" date="2019-04" db="EMBL/GenBank/DDBJ databases">
        <authorList>
            <person name="Park S."/>
            <person name="Yoon J.-H."/>
        </authorList>
    </citation>
    <scope>NUCLEOTIDE SEQUENCE [LARGE SCALE GENOMIC DNA]</scope>
    <source>
        <strain evidence="2 3">HJM-18</strain>
    </source>
</reference>
<comment type="caution">
    <text evidence="2">The sequence shown here is derived from an EMBL/GenBank/DDBJ whole genome shotgun (WGS) entry which is preliminary data.</text>
</comment>
<organism evidence="2 3">
    <name type="scientific">Marinobacter confluentis</name>
    <dbReference type="NCBI Taxonomy" id="1697557"/>
    <lineage>
        <taxon>Bacteria</taxon>
        <taxon>Pseudomonadati</taxon>
        <taxon>Pseudomonadota</taxon>
        <taxon>Gammaproteobacteria</taxon>
        <taxon>Pseudomonadales</taxon>
        <taxon>Marinobacteraceae</taxon>
        <taxon>Marinobacter</taxon>
    </lineage>
</organism>
<evidence type="ECO:0000259" key="1">
    <source>
        <dbReference type="Pfam" id="PF12697"/>
    </source>
</evidence>